<dbReference type="PROSITE" id="PS00662">
    <property type="entry name" value="T2SP_E"/>
    <property type="match status" value="1"/>
</dbReference>
<keyword evidence="6" id="KW-1185">Reference proteome</keyword>
<evidence type="ECO:0000256" key="3">
    <source>
        <dbReference type="ARBA" id="ARBA00022840"/>
    </source>
</evidence>
<dbReference type="KEGG" id="faf:OE104_03610"/>
<dbReference type="Proteomes" id="UP001164718">
    <property type="component" value="Chromosome"/>
</dbReference>
<keyword evidence="3" id="KW-0067">ATP-binding</keyword>
<dbReference type="InterPro" id="IPR001482">
    <property type="entry name" value="T2SS/T4SS_dom"/>
</dbReference>
<evidence type="ECO:0000256" key="2">
    <source>
        <dbReference type="ARBA" id="ARBA00022741"/>
    </source>
</evidence>
<dbReference type="AlphaFoldDB" id="A0A9E8RW03"/>
<dbReference type="GO" id="GO:0016887">
    <property type="term" value="F:ATP hydrolysis activity"/>
    <property type="evidence" value="ECO:0007669"/>
    <property type="project" value="TreeGrafter"/>
</dbReference>
<name>A0A9E8RW03_9BACI</name>
<evidence type="ECO:0000256" key="1">
    <source>
        <dbReference type="ARBA" id="ARBA00006611"/>
    </source>
</evidence>
<keyword evidence="2" id="KW-0547">Nucleotide-binding</keyword>
<sequence>MSVEKKVESIIFEAYSLHASDIHILPKTDHSVILFRISNKLIPQYKLHPSETEKLVSHLKFQGNMDIGEKRRPQNGSFSLTVGGKRIGLRLSTLPSTVAESLVIRILPHEDAISLKRLSLFPKSAQFLLSLLKNSHGLMIFTGPTGSGKTSTLYTLLRHSSQTFGRNVITLEDPVEKNNEDLLQVQVNEKAGITYAAGLKAILRHDPDIIMVGEIRDGITAKTAVRAALTGHLVLTTMHTRNAKGALYRLMEFGVRWNEMEQTLIAVTAQRLVQLVCPLCSGECSPFCERKGESRAAVYEILYGQALREALREMKGEEMKAAYPTLKKMICKGIAFGFIQKTEYERWVHDFGSNQVEY</sequence>
<dbReference type="SUPFAM" id="SSF52540">
    <property type="entry name" value="P-loop containing nucleoside triphosphate hydrolases"/>
    <property type="match status" value="1"/>
</dbReference>
<dbReference type="Gene3D" id="3.40.50.300">
    <property type="entry name" value="P-loop containing nucleotide triphosphate hydrolases"/>
    <property type="match status" value="1"/>
</dbReference>
<dbReference type="PANTHER" id="PTHR30258">
    <property type="entry name" value="TYPE II SECRETION SYSTEM PROTEIN GSPE-RELATED"/>
    <property type="match status" value="1"/>
</dbReference>
<reference evidence="5" key="1">
    <citation type="submission" date="2022-09" db="EMBL/GenBank/DDBJ databases">
        <title>Complete Genomes of Fervidibacillus albus and Fervidibacillus halotolerans isolated from tidal flat sediments.</title>
        <authorList>
            <person name="Kwon K.K."/>
            <person name="Yang S.-H."/>
            <person name="Park M.J."/>
            <person name="Oh H.-M."/>
        </authorList>
    </citation>
    <scope>NUCLEOTIDE SEQUENCE</scope>
    <source>
        <strain evidence="5">MEBiC13591</strain>
    </source>
</reference>
<comment type="similarity">
    <text evidence="1">Belongs to the GSP E family.</text>
</comment>
<protein>
    <submittedName>
        <fullName evidence="5">Competence type IV pilus ATPase ComGA</fullName>
    </submittedName>
</protein>
<dbReference type="GO" id="GO:0005524">
    <property type="term" value="F:ATP binding"/>
    <property type="evidence" value="ECO:0007669"/>
    <property type="project" value="UniProtKB-KW"/>
</dbReference>
<evidence type="ECO:0000259" key="4">
    <source>
        <dbReference type="PROSITE" id="PS00662"/>
    </source>
</evidence>
<feature type="domain" description="Bacterial type II secretion system protein E" evidence="4">
    <location>
        <begin position="203"/>
        <end position="217"/>
    </location>
</feature>
<proteinExistence type="inferred from homology"/>
<dbReference type="EMBL" id="CP106878">
    <property type="protein sequence ID" value="WAA11220.1"/>
    <property type="molecule type" value="Genomic_DNA"/>
</dbReference>
<evidence type="ECO:0000313" key="5">
    <source>
        <dbReference type="EMBL" id="WAA11220.1"/>
    </source>
</evidence>
<dbReference type="RefSeq" id="WP_275419046.1">
    <property type="nucleotide sequence ID" value="NZ_CP106878.1"/>
</dbReference>
<dbReference type="PANTHER" id="PTHR30258:SF2">
    <property type="entry name" value="COMG OPERON PROTEIN 1"/>
    <property type="match status" value="1"/>
</dbReference>
<dbReference type="GO" id="GO:0005886">
    <property type="term" value="C:plasma membrane"/>
    <property type="evidence" value="ECO:0007669"/>
    <property type="project" value="TreeGrafter"/>
</dbReference>
<dbReference type="Gene3D" id="3.30.450.90">
    <property type="match status" value="1"/>
</dbReference>
<evidence type="ECO:0000313" key="6">
    <source>
        <dbReference type="Proteomes" id="UP001164718"/>
    </source>
</evidence>
<dbReference type="NCBIfam" id="NF041000">
    <property type="entry name" value="ATPase_ComGA"/>
    <property type="match status" value="1"/>
</dbReference>
<dbReference type="CDD" id="cd01129">
    <property type="entry name" value="PulE-GspE-like"/>
    <property type="match status" value="1"/>
</dbReference>
<dbReference type="Pfam" id="PF00437">
    <property type="entry name" value="T2SSE"/>
    <property type="match status" value="1"/>
</dbReference>
<accession>A0A9E8RW03</accession>
<dbReference type="InterPro" id="IPR027417">
    <property type="entry name" value="P-loop_NTPase"/>
</dbReference>
<organism evidence="5 6">
    <name type="scientific">Fervidibacillus albus</name>
    <dbReference type="NCBI Taxonomy" id="2980026"/>
    <lineage>
        <taxon>Bacteria</taxon>
        <taxon>Bacillati</taxon>
        <taxon>Bacillota</taxon>
        <taxon>Bacilli</taxon>
        <taxon>Bacillales</taxon>
        <taxon>Bacillaceae</taxon>
        <taxon>Fervidibacillus</taxon>
    </lineage>
</organism>
<gene>
    <name evidence="5" type="primary">comGA</name>
    <name evidence="5" type="ORF">OE104_03610</name>
</gene>
<dbReference type="InterPro" id="IPR047667">
    <property type="entry name" value="ATPase_ComGA"/>
</dbReference>